<comment type="caution">
    <text evidence="1">The sequence shown here is derived from an EMBL/GenBank/DDBJ whole genome shotgun (WGS) entry which is preliminary data.</text>
</comment>
<reference evidence="1" key="1">
    <citation type="submission" date="2021-01" db="EMBL/GenBank/DDBJ databases">
        <authorList>
            <consortium name="Genoscope - CEA"/>
            <person name="William W."/>
        </authorList>
    </citation>
    <scope>NUCLEOTIDE SEQUENCE</scope>
</reference>
<dbReference type="AlphaFoldDB" id="A0A8S1QVB7"/>
<sequence>MNFYVNFNSQLEFDGSIWVWNYSKFPPRKIKLQITLIKNKGINYSRDGSTLRIDQVKDTSNGNQIYTNLEQIQFLQWSGEFGKNNQKIGRWTATWKEDTLKNVGGEYSEEGEKQGLWNELIKSFCDQAEVYAVGQYMNGQKQAIWKYLYNDKEIGGGSYDAGIKKGRWIQLSDDFFQKSQVTYNGEFKNGKKVGRWDIFFKGQYQKQYQKIGGGYYEEGTGSAKMRRWIELQDGFNNYSQVIYNGEFQNGKKVGIWSIFYKKYDEIEFKQLQYNHLYKSFSGCGSYSNGNKTGMWIELQNGFDHYSQVTYKGIYKNGKKVSRWDILYRQYDEKEFQQIGGGLYTEEGNGIKIGRWIQLDEEFRYNSQLTYHGEYKNDKKFGNWDSFYRKHDESTFKLIGGGSYDEDGIKIGRWVELNDGFNYYQQISSIGQYKNGKRVGKWDILYRKDDQREFEQIGGGSYGKEGDGIRNGIWTELSNEFQKDYQTTYYGQYLKGNKIGRWNILFRRLDEKIFKQIGGGSYDERGNGIKTGRWIELTDRYDNYSSVTYDGLYKQGKKVGIWVKQGLIYGHQIYKEMIYDI</sequence>
<dbReference type="EMBL" id="CAJJDN010000119">
    <property type="protein sequence ID" value="CAD8118865.1"/>
    <property type="molecule type" value="Genomic_DNA"/>
</dbReference>
<dbReference type="Proteomes" id="UP000692954">
    <property type="component" value="Unassembled WGS sequence"/>
</dbReference>
<keyword evidence="2" id="KW-1185">Reference proteome</keyword>
<organism evidence="1 2">
    <name type="scientific">Paramecium sonneborni</name>
    <dbReference type="NCBI Taxonomy" id="65129"/>
    <lineage>
        <taxon>Eukaryota</taxon>
        <taxon>Sar</taxon>
        <taxon>Alveolata</taxon>
        <taxon>Ciliophora</taxon>
        <taxon>Intramacronucleata</taxon>
        <taxon>Oligohymenophorea</taxon>
        <taxon>Peniculida</taxon>
        <taxon>Parameciidae</taxon>
        <taxon>Paramecium</taxon>
    </lineage>
</organism>
<accession>A0A8S1QVB7</accession>
<name>A0A8S1QVB7_9CILI</name>
<protein>
    <submittedName>
        <fullName evidence="1">Uncharacterized protein</fullName>
    </submittedName>
</protein>
<evidence type="ECO:0000313" key="1">
    <source>
        <dbReference type="EMBL" id="CAD8118865.1"/>
    </source>
</evidence>
<proteinExistence type="predicted"/>
<gene>
    <name evidence="1" type="ORF">PSON_ATCC_30995.1.T1190004</name>
</gene>
<dbReference type="PANTHER" id="PTHR33706">
    <property type="entry name" value="MORN VARIANT REPEAT PROTEIN"/>
    <property type="match status" value="1"/>
</dbReference>
<dbReference type="PANTHER" id="PTHR33706:SF1">
    <property type="entry name" value="TPR REPEAT PROTEIN"/>
    <property type="match status" value="1"/>
</dbReference>
<dbReference type="OrthoDB" id="293402at2759"/>
<evidence type="ECO:0000313" key="2">
    <source>
        <dbReference type="Proteomes" id="UP000692954"/>
    </source>
</evidence>